<dbReference type="InterPro" id="IPR003352">
    <property type="entry name" value="PTS_EIIC"/>
</dbReference>
<keyword evidence="7" id="KW-1003">Cell membrane</keyword>
<evidence type="ECO:0000256" key="7">
    <source>
        <dbReference type="ARBA" id="ARBA00022475"/>
    </source>
</evidence>
<dbReference type="PROSITE" id="PS51104">
    <property type="entry name" value="PTS_EIIC_TYPE_2"/>
    <property type="match status" value="1"/>
</dbReference>
<dbReference type="InterPro" id="IPR029503">
    <property type="entry name" value="PTS_EIIB_mannitol"/>
</dbReference>
<evidence type="ECO:0000256" key="10">
    <source>
        <dbReference type="ARBA" id="ARBA00022679"/>
    </source>
</evidence>
<keyword evidence="11" id="KW-0598">Phosphotransferase system</keyword>
<evidence type="ECO:0000256" key="4">
    <source>
        <dbReference type="ARBA" id="ARBA00011909"/>
    </source>
</evidence>
<evidence type="ECO:0000256" key="12">
    <source>
        <dbReference type="ARBA" id="ARBA00022692"/>
    </source>
</evidence>
<dbReference type="EMBL" id="JBHSSC010000045">
    <property type="protein sequence ID" value="MFC6182462.1"/>
    <property type="molecule type" value="Genomic_DNA"/>
</dbReference>
<dbReference type="PANTHER" id="PTHR30181:SF2">
    <property type="entry name" value="PTS SYSTEM MANNITOL-SPECIFIC EIICBA COMPONENT"/>
    <property type="match status" value="1"/>
</dbReference>
<feature type="domain" description="PTS EIIB type-2" evidence="17">
    <location>
        <begin position="397"/>
        <end position="492"/>
    </location>
</feature>
<dbReference type="EC" id="2.7.1.197" evidence="4"/>
<dbReference type="InterPro" id="IPR013014">
    <property type="entry name" value="PTS_EIIC_2"/>
</dbReference>
<comment type="function">
    <text evidence="2">The phosphoenolpyruvate-dependent sugar phosphotransferase system (sugar PTS), a major carbohydrate active transport system, catalyzes the phosphorylation of incoming sugar substrates concomitantly with their translocation across the cell membrane. The enzyme II CmtAB PTS system is involved in D-mannitol transport.</text>
</comment>
<evidence type="ECO:0000256" key="3">
    <source>
        <dbReference type="ARBA" id="ARBA00004651"/>
    </source>
</evidence>
<keyword evidence="9" id="KW-0762">Sugar transport</keyword>
<keyword evidence="6" id="KW-0813">Transport</keyword>
<evidence type="ECO:0000256" key="1">
    <source>
        <dbReference type="ARBA" id="ARBA00001655"/>
    </source>
</evidence>
<keyword evidence="13 16" id="KW-1133">Transmembrane helix</keyword>
<evidence type="ECO:0000256" key="14">
    <source>
        <dbReference type="ARBA" id="ARBA00023136"/>
    </source>
</evidence>
<dbReference type="PROSITE" id="PS51099">
    <property type="entry name" value="PTS_EIIB_TYPE_2"/>
    <property type="match status" value="1"/>
</dbReference>
<keyword evidence="10 19" id="KW-0808">Transferase</keyword>
<sequence length="610" mass="63880">MSENSTATQSAPVAKKKVGIKARVQKFGSALSNMVMPNIGAFIAWGLITAIFMAGGWFPNADLAKMIQPMVHYLLPLLIAFTGGNMIAGHRGGVVGAIATMGVIVGSTIPMFIGAMIMGPLGGWCIKKWDDAISDKVHSGFEMLVNNFSAGIMGMLLAILGYFGIGPLVAGASAAMAVGVNWIIKANLLPLANVFIEPAKILFLNNAINQGILTPLGIQAAASAGKSILFLLEPDPGPGLGILLAFALFGKGSAKASAPSAMIIHFLGGIHEIYFPYVLMKPALFLAVIAGGVTGTATFSLLNVGLRSTPSPGSIIMLFAMAPRSISNYIGLIIGVTLATLASFLVAAIILKRDKSMTDDSLAAAKGQMSDMKATKNGEAVSTEEAADVIASYKDVDHIIFACDAGMGSSAMGASLLRDKVKKAGIDMSVTNTAISNLKDEPGLLVITQNELADRATQKAPHALRIAVDNFLSSPKYDQVVVNLKARDQVNDEPAPASAAPAAPETDATALPADLDLTTVEEVVFVHHDSHLGTATMATSLMKGRLKKANKQAVVKNLGIDELQDNNSLLVVSTSEAAKNLKTRYTHVQVLVTDDLLNSPKYDKMVAGLK</sequence>
<feature type="transmembrane region" description="Helical" evidence="16">
    <location>
        <begin position="171"/>
        <end position="196"/>
    </location>
</feature>
<evidence type="ECO:0000256" key="13">
    <source>
        <dbReference type="ARBA" id="ARBA00022989"/>
    </source>
</evidence>
<evidence type="ECO:0000313" key="20">
    <source>
        <dbReference type="Proteomes" id="UP001596282"/>
    </source>
</evidence>
<evidence type="ECO:0000256" key="8">
    <source>
        <dbReference type="ARBA" id="ARBA00022553"/>
    </source>
</evidence>
<dbReference type="InterPro" id="IPR013011">
    <property type="entry name" value="PTS_EIIB_2"/>
</dbReference>
<dbReference type="SUPFAM" id="SSF52794">
    <property type="entry name" value="PTS system IIB component-like"/>
    <property type="match status" value="2"/>
</dbReference>
<dbReference type="CDD" id="cd05567">
    <property type="entry name" value="PTS_IIB_mannitol"/>
    <property type="match status" value="1"/>
</dbReference>
<evidence type="ECO:0000256" key="9">
    <source>
        <dbReference type="ARBA" id="ARBA00022597"/>
    </source>
</evidence>
<dbReference type="Pfam" id="PF02302">
    <property type="entry name" value="PTS_IIB"/>
    <property type="match status" value="1"/>
</dbReference>
<feature type="transmembrane region" description="Helical" evidence="16">
    <location>
        <begin position="94"/>
        <end position="123"/>
    </location>
</feature>
<evidence type="ECO:0000259" key="17">
    <source>
        <dbReference type="PROSITE" id="PS51099"/>
    </source>
</evidence>
<evidence type="ECO:0000256" key="16">
    <source>
        <dbReference type="SAM" id="Phobius"/>
    </source>
</evidence>
<gene>
    <name evidence="19" type="ORF">ACFP5Y_14585</name>
</gene>
<dbReference type="PANTHER" id="PTHR30181">
    <property type="entry name" value="MANNITOL PERMEASE IIC COMPONENT"/>
    <property type="match status" value="1"/>
</dbReference>
<feature type="transmembrane region" description="Helical" evidence="16">
    <location>
        <begin position="144"/>
        <end position="165"/>
    </location>
</feature>
<evidence type="ECO:0000259" key="18">
    <source>
        <dbReference type="PROSITE" id="PS51104"/>
    </source>
</evidence>
<evidence type="ECO:0000256" key="15">
    <source>
        <dbReference type="ARBA" id="ARBA00033349"/>
    </source>
</evidence>
<dbReference type="NCBIfam" id="TIGR00851">
    <property type="entry name" value="mtlA"/>
    <property type="match status" value="1"/>
</dbReference>
<feature type="transmembrane region" description="Helical" evidence="16">
    <location>
        <begin position="283"/>
        <end position="306"/>
    </location>
</feature>
<dbReference type="NCBIfam" id="NF011663">
    <property type="entry name" value="PRK15083.1"/>
    <property type="match status" value="1"/>
</dbReference>
<comment type="caution">
    <text evidence="19">The sequence shown here is derived from an EMBL/GenBank/DDBJ whole genome shotgun (WGS) entry which is preliminary data.</text>
</comment>
<proteinExistence type="predicted"/>
<evidence type="ECO:0000256" key="2">
    <source>
        <dbReference type="ARBA" id="ARBA00002434"/>
    </source>
</evidence>
<keyword evidence="12 16" id="KW-0812">Transmembrane</keyword>
<dbReference type="GO" id="GO:0016740">
    <property type="term" value="F:transferase activity"/>
    <property type="evidence" value="ECO:0007669"/>
    <property type="project" value="UniProtKB-KW"/>
</dbReference>
<reference evidence="20" key="1">
    <citation type="journal article" date="2019" name="Int. J. Syst. Evol. Microbiol.">
        <title>The Global Catalogue of Microorganisms (GCM) 10K type strain sequencing project: providing services to taxonomists for standard genome sequencing and annotation.</title>
        <authorList>
            <consortium name="The Broad Institute Genomics Platform"/>
            <consortium name="The Broad Institute Genome Sequencing Center for Infectious Disease"/>
            <person name="Wu L."/>
            <person name="Ma J."/>
        </authorList>
    </citation>
    <scope>NUCLEOTIDE SEQUENCE [LARGE SCALE GENOMIC DNA]</scope>
    <source>
        <strain evidence="20">CCM 8933</strain>
    </source>
</reference>
<comment type="subcellular location">
    <subcellularLocation>
        <location evidence="3">Cell membrane</location>
        <topology evidence="3">Multi-pass membrane protein</topology>
    </subcellularLocation>
</comment>
<accession>A0ABW1S4V8</accession>
<dbReference type="Pfam" id="PF02378">
    <property type="entry name" value="PTS_EIIC"/>
    <property type="match status" value="1"/>
</dbReference>
<evidence type="ECO:0000256" key="11">
    <source>
        <dbReference type="ARBA" id="ARBA00022683"/>
    </source>
</evidence>
<evidence type="ECO:0000256" key="6">
    <source>
        <dbReference type="ARBA" id="ARBA00022448"/>
    </source>
</evidence>
<dbReference type="RefSeq" id="WP_137627297.1">
    <property type="nucleotide sequence ID" value="NZ_BJDJ01000001.1"/>
</dbReference>
<feature type="transmembrane region" description="Helical" evidence="16">
    <location>
        <begin position="326"/>
        <end position="351"/>
    </location>
</feature>
<dbReference type="Proteomes" id="UP001596282">
    <property type="component" value="Unassembled WGS sequence"/>
</dbReference>
<dbReference type="InterPro" id="IPR050893">
    <property type="entry name" value="Sugar_PTS"/>
</dbReference>
<keyword evidence="8" id="KW-0597">Phosphoprotein</keyword>
<protein>
    <recommendedName>
        <fullName evidence="5">PTS system mannitol-specific EIICB component</fullName>
        <ecNumber evidence="4">2.7.1.197</ecNumber>
    </recommendedName>
    <alternativeName>
        <fullName evidence="15">EIICB-Mtl</fullName>
    </alternativeName>
</protein>
<feature type="transmembrane region" description="Helical" evidence="16">
    <location>
        <begin position="70"/>
        <end position="88"/>
    </location>
</feature>
<evidence type="ECO:0000256" key="5">
    <source>
        <dbReference type="ARBA" id="ARBA00021825"/>
    </source>
</evidence>
<evidence type="ECO:0000313" key="19">
    <source>
        <dbReference type="EMBL" id="MFC6182462.1"/>
    </source>
</evidence>
<dbReference type="InterPro" id="IPR004718">
    <property type="entry name" value="PTS_IIC_mtl"/>
</dbReference>
<dbReference type="InterPro" id="IPR003501">
    <property type="entry name" value="PTS_EIIB_2/3"/>
</dbReference>
<name>A0ABW1S4V8_9LACO</name>
<feature type="domain" description="PTS EIIC type-2" evidence="18">
    <location>
        <begin position="27"/>
        <end position="364"/>
    </location>
</feature>
<keyword evidence="20" id="KW-1185">Reference proteome</keyword>
<keyword evidence="14 16" id="KW-0472">Membrane</keyword>
<feature type="transmembrane region" description="Helical" evidence="16">
    <location>
        <begin position="39"/>
        <end position="58"/>
    </location>
</feature>
<organism evidence="19 20">
    <name type="scientific">Lactiplantibacillus daowaiensis</name>
    <dbReference type="NCBI Taxonomy" id="2559918"/>
    <lineage>
        <taxon>Bacteria</taxon>
        <taxon>Bacillati</taxon>
        <taxon>Bacillota</taxon>
        <taxon>Bacilli</taxon>
        <taxon>Lactobacillales</taxon>
        <taxon>Lactobacillaceae</taxon>
        <taxon>Lactiplantibacillus</taxon>
    </lineage>
</organism>
<comment type="catalytic activity">
    <reaction evidence="1">
        <text>D-mannitol(out) + N(pros)-phospho-L-histidyl-[protein] = D-mannitol 1-phosphate(in) + L-histidyl-[protein]</text>
        <dbReference type="Rhea" id="RHEA:33363"/>
        <dbReference type="Rhea" id="RHEA-COMP:9745"/>
        <dbReference type="Rhea" id="RHEA-COMP:9746"/>
        <dbReference type="ChEBI" id="CHEBI:16899"/>
        <dbReference type="ChEBI" id="CHEBI:29979"/>
        <dbReference type="ChEBI" id="CHEBI:61381"/>
        <dbReference type="ChEBI" id="CHEBI:64837"/>
        <dbReference type="EC" id="2.7.1.197"/>
    </reaction>
</comment>
<dbReference type="InterPro" id="IPR036095">
    <property type="entry name" value="PTS_EIIB-like_sf"/>
</dbReference>
<dbReference type="Gene3D" id="3.40.50.2300">
    <property type="match status" value="2"/>
</dbReference>